<name>A0ABW1V477_9BACL</name>
<sequence>MTTSMNGKTAIVAAASKGLGKAVATELAARGANVVLFSRELAVAEQTAAEIANATGSSVIGLQVDVCKEEDIRACIEQTVSVFGGIDIVVTNSGGPPAGVFEQLKEEDWFYAFELNLMSIVRTVRYALPHMKEGAGAIVNLASSSVKQPIAGLTLSNVMRTGVAGLSKTLSEELAGYGIRVNTVAPGRIDTDRVRGLDQLRAQKAGITPEAYKAKTEAVIPLGRYGKPEELAKVVAFLCSDDASYVTGQTLLVDGGMVKSI</sequence>
<dbReference type="PANTHER" id="PTHR42879">
    <property type="entry name" value="3-OXOACYL-(ACYL-CARRIER-PROTEIN) REDUCTASE"/>
    <property type="match status" value="1"/>
</dbReference>
<dbReference type="PRINTS" id="PR00081">
    <property type="entry name" value="GDHRDH"/>
</dbReference>
<evidence type="ECO:0000313" key="3">
    <source>
        <dbReference type="Proteomes" id="UP001596233"/>
    </source>
</evidence>
<evidence type="ECO:0000313" key="2">
    <source>
        <dbReference type="EMBL" id="MFC6333229.1"/>
    </source>
</evidence>
<keyword evidence="3" id="KW-1185">Reference proteome</keyword>
<gene>
    <name evidence="2" type="ORF">ACFP56_11390</name>
</gene>
<comment type="similarity">
    <text evidence="1">Belongs to the short-chain dehydrogenases/reductases (SDR) family.</text>
</comment>
<dbReference type="EMBL" id="JBHSTE010000003">
    <property type="protein sequence ID" value="MFC6333229.1"/>
    <property type="molecule type" value="Genomic_DNA"/>
</dbReference>
<dbReference type="PANTHER" id="PTHR42879:SF6">
    <property type="entry name" value="NADPH-DEPENDENT REDUCTASE BACG"/>
    <property type="match status" value="1"/>
</dbReference>
<reference evidence="3" key="1">
    <citation type="journal article" date="2019" name="Int. J. Syst. Evol. Microbiol.">
        <title>The Global Catalogue of Microorganisms (GCM) 10K type strain sequencing project: providing services to taxonomists for standard genome sequencing and annotation.</title>
        <authorList>
            <consortium name="The Broad Institute Genomics Platform"/>
            <consortium name="The Broad Institute Genome Sequencing Center for Infectious Disease"/>
            <person name="Wu L."/>
            <person name="Ma J."/>
        </authorList>
    </citation>
    <scope>NUCLEOTIDE SEQUENCE [LARGE SCALE GENOMIC DNA]</scope>
    <source>
        <strain evidence="3">PCU 280</strain>
    </source>
</reference>
<organism evidence="2 3">
    <name type="scientific">Paenibacillus septentrionalis</name>
    <dbReference type="NCBI Taxonomy" id="429342"/>
    <lineage>
        <taxon>Bacteria</taxon>
        <taxon>Bacillati</taxon>
        <taxon>Bacillota</taxon>
        <taxon>Bacilli</taxon>
        <taxon>Bacillales</taxon>
        <taxon>Paenibacillaceae</taxon>
        <taxon>Paenibacillus</taxon>
    </lineage>
</organism>
<dbReference type="CDD" id="cd05344">
    <property type="entry name" value="BKR_like_SDR_like"/>
    <property type="match status" value="1"/>
</dbReference>
<dbReference type="InterPro" id="IPR036291">
    <property type="entry name" value="NAD(P)-bd_dom_sf"/>
</dbReference>
<dbReference type="Pfam" id="PF13561">
    <property type="entry name" value="adh_short_C2"/>
    <property type="match status" value="1"/>
</dbReference>
<dbReference type="InterPro" id="IPR050259">
    <property type="entry name" value="SDR"/>
</dbReference>
<dbReference type="Gene3D" id="3.40.50.720">
    <property type="entry name" value="NAD(P)-binding Rossmann-like Domain"/>
    <property type="match status" value="1"/>
</dbReference>
<dbReference type="RefSeq" id="WP_379234467.1">
    <property type="nucleotide sequence ID" value="NZ_JBHSTE010000003.1"/>
</dbReference>
<protein>
    <submittedName>
        <fullName evidence="2">SDR family oxidoreductase</fullName>
    </submittedName>
</protein>
<dbReference type="SUPFAM" id="SSF51735">
    <property type="entry name" value="NAD(P)-binding Rossmann-fold domains"/>
    <property type="match status" value="1"/>
</dbReference>
<accession>A0ABW1V477</accession>
<proteinExistence type="inferred from homology"/>
<dbReference type="Proteomes" id="UP001596233">
    <property type="component" value="Unassembled WGS sequence"/>
</dbReference>
<comment type="caution">
    <text evidence="2">The sequence shown here is derived from an EMBL/GenBank/DDBJ whole genome shotgun (WGS) entry which is preliminary data.</text>
</comment>
<evidence type="ECO:0000256" key="1">
    <source>
        <dbReference type="ARBA" id="ARBA00006484"/>
    </source>
</evidence>
<dbReference type="InterPro" id="IPR002347">
    <property type="entry name" value="SDR_fam"/>
</dbReference>